<gene>
    <name evidence="7" type="ORF">CHIRRI_LOCUS4786</name>
</gene>
<keyword evidence="3 6" id="KW-0812">Transmembrane</keyword>
<evidence type="ECO:0000256" key="3">
    <source>
        <dbReference type="ARBA" id="ARBA00022692"/>
    </source>
</evidence>
<feature type="transmembrane region" description="Helical" evidence="6">
    <location>
        <begin position="204"/>
        <end position="221"/>
    </location>
</feature>
<comment type="similarity">
    <text evidence="2 6">Belongs to the peroxisomal membrane protein PXMP2/4 family.</text>
</comment>
<proteinExistence type="inferred from homology"/>
<dbReference type="GO" id="GO:0016020">
    <property type="term" value="C:membrane"/>
    <property type="evidence" value="ECO:0007669"/>
    <property type="project" value="UniProtKB-SubCell"/>
</dbReference>
<reference evidence="7" key="2">
    <citation type="submission" date="2022-10" db="EMBL/GenBank/DDBJ databases">
        <authorList>
            <consortium name="ENA_rothamsted_submissions"/>
            <consortium name="culmorum"/>
            <person name="King R."/>
        </authorList>
    </citation>
    <scope>NUCLEOTIDE SEQUENCE</scope>
</reference>
<evidence type="ECO:0000256" key="5">
    <source>
        <dbReference type="ARBA" id="ARBA00023136"/>
    </source>
</evidence>
<keyword evidence="5 6" id="KW-0472">Membrane</keyword>
<organism evidence="7 8">
    <name type="scientific">Chironomus riparius</name>
    <dbReference type="NCBI Taxonomy" id="315576"/>
    <lineage>
        <taxon>Eukaryota</taxon>
        <taxon>Metazoa</taxon>
        <taxon>Ecdysozoa</taxon>
        <taxon>Arthropoda</taxon>
        <taxon>Hexapoda</taxon>
        <taxon>Insecta</taxon>
        <taxon>Pterygota</taxon>
        <taxon>Neoptera</taxon>
        <taxon>Endopterygota</taxon>
        <taxon>Diptera</taxon>
        <taxon>Nematocera</taxon>
        <taxon>Chironomoidea</taxon>
        <taxon>Chironomidae</taxon>
        <taxon>Chironominae</taxon>
        <taxon>Chironomus</taxon>
    </lineage>
</organism>
<feature type="transmembrane region" description="Helical" evidence="6">
    <location>
        <begin position="180"/>
        <end position="198"/>
    </location>
</feature>
<sequence>MSIKILNKSGNHFNKVMAGISVSARAMNSGNAKMSFLNAMNAVHKTKMFGRNRSEPLWKVFRKHPVTRGMAAYLVVWPTGNIIQQTLCKNREDNYDWMKVLRFGLYGCFITAPSLYAWVKLATFMYPGNNLRLAMYKAIVEQISYTPLAMFSFFFSMCWLETFNAAEAFEEVKAKFPPTYFTAITIWPLIGTINFAFIPERNRVFFTSCFSLLWTIYLAHVKNMKRDEMVLDKSKSKEPSTSKDSKQ</sequence>
<dbReference type="Proteomes" id="UP001153620">
    <property type="component" value="Chromosome 2"/>
</dbReference>
<feature type="transmembrane region" description="Helical" evidence="6">
    <location>
        <begin position="100"/>
        <end position="119"/>
    </location>
</feature>
<dbReference type="Pfam" id="PF04117">
    <property type="entry name" value="Mpv17_PMP22"/>
    <property type="match status" value="1"/>
</dbReference>
<protein>
    <recommendedName>
        <fullName evidence="9">Mpv17-like protein</fullName>
    </recommendedName>
</protein>
<evidence type="ECO:0000256" key="4">
    <source>
        <dbReference type="ARBA" id="ARBA00022989"/>
    </source>
</evidence>
<dbReference type="GO" id="GO:0005739">
    <property type="term" value="C:mitochondrion"/>
    <property type="evidence" value="ECO:0007669"/>
    <property type="project" value="TreeGrafter"/>
</dbReference>
<name>A0A9P0IZB2_9DIPT</name>
<dbReference type="AlphaFoldDB" id="A0A9P0IZB2"/>
<reference evidence="7" key="1">
    <citation type="submission" date="2022-01" db="EMBL/GenBank/DDBJ databases">
        <authorList>
            <person name="King R."/>
        </authorList>
    </citation>
    <scope>NUCLEOTIDE SEQUENCE</scope>
</reference>
<dbReference type="EMBL" id="OU895878">
    <property type="protein sequence ID" value="CAH1717285.1"/>
    <property type="molecule type" value="Genomic_DNA"/>
</dbReference>
<dbReference type="OrthoDB" id="6509975at2759"/>
<accession>A0A9P0IZB2</accession>
<evidence type="ECO:0000313" key="7">
    <source>
        <dbReference type="EMBL" id="CAH1717285.1"/>
    </source>
</evidence>
<evidence type="ECO:0000256" key="2">
    <source>
        <dbReference type="ARBA" id="ARBA00006824"/>
    </source>
</evidence>
<keyword evidence="4 6" id="KW-1133">Transmembrane helix</keyword>
<evidence type="ECO:0008006" key="9">
    <source>
        <dbReference type="Google" id="ProtNLM"/>
    </source>
</evidence>
<evidence type="ECO:0000256" key="1">
    <source>
        <dbReference type="ARBA" id="ARBA00004141"/>
    </source>
</evidence>
<keyword evidence="8" id="KW-1185">Reference proteome</keyword>
<dbReference type="PANTHER" id="PTHR11266">
    <property type="entry name" value="PEROXISOMAL MEMBRANE PROTEIN 2, PXMP2 MPV17"/>
    <property type="match status" value="1"/>
</dbReference>
<dbReference type="InterPro" id="IPR007248">
    <property type="entry name" value="Mpv17_PMP22"/>
</dbReference>
<feature type="transmembrane region" description="Helical" evidence="6">
    <location>
        <begin position="139"/>
        <end position="160"/>
    </location>
</feature>
<evidence type="ECO:0000256" key="6">
    <source>
        <dbReference type="RuleBase" id="RU363053"/>
    </source>
</evidence>
<comment type="subcellular location">
    <subcellularLocation>
        <location evidence="1">Membrane</location>
        <topology evidence="1">Multi-pass membrane protein</topology>
    </subcellularLocation>
</comment>
<evidence type="ECO:0000313" key="8">
    <source>
        <dbReference type="Proteomes" id="UP001153620"/>
    </source>
</evidence>
<dbReference type="PANTHER" id="PTHR11266:SF75">
    <property type="entry name" value="IP10007P-RELATED"/>
    <property type="match status" value="1"/>
</dbReference>